<gene>
    <name evidence="1" type="ORF">VKT23_009706</name>
</gene>
<proteinExistence type="predicted"/>
<accession>A0ABR1JDS1</accession>
<dbReference type="Proteomes" id="UP001498398">
    <property type="component" value="Unassembled WGS sequence"/>
</dbReference>
<dbReference type="SUPFAM" id="SSF50370">
    <property type="entry name" value="Ricin B-like lectins"/>
    <property type="match status" value="1"/>
</dbReference>
<sequence>MVNFANLATAAAAASISIVDHTQTFAVDLVNGDCQNLNPVQQFSRLQSVNQQWNLNSVAPNVFRITNAKCGTILSFAGSDSGALGIRAQPVSLSQSDMTWTVTPVDPSNPVGAFRFIENVSGHGFALTAWANDPSIEAGTAPLTLEPNRPNDPRQSFFITTPL</sequence>
<dbReference type="Gene3D" id="2.80.10.50">
    <property type="match status" value="1"/>
</dbReference>
<protein>
    <recommendedName>
        <fullName evidence="3">Ricin B lectin domain-containing protein</fullName>
    </recommendedName>
</protein>
<organism evidence="1 2">
    <name type="scientific">Marasmiellus scandens</name>
    <dbReference type="NCBI Taxonomy" id="2682957"/>
    <lineage>
        <taxon>Eukaryota</taxon>
        <taxon>Fungi</taxon>
        <taxon>Dikarya</taxon>
        <taxon>Basidiomycota</taxon>
        <taxon>Agaricomycotina</taxon>
        <taxon>Agaricomycetes</taxon>
        <taxon>Agaricomycetidae</taxon>
        <taxon>Agaricales</taxon>
        <taxon>Marasmiineae</taxon>
        <taxon>Omphalotaceae</taxon>
        <taxon>Marasmiellus</taxon>
    </lineage>
</organism>
<dbReference type="EMBL" id="JBANRG010000017">
    <property type="protein sequence ID" value="KAK7458706.1"/>
    <property type="molecule type" value="Genomic_DNA"/>
</dbReference>
<evidence type="ECO:0000313" key="1">
    <source>
        <dbReference type="EMBL" id="KAK7458706.1"/>
    </source>
</evidence>
<evidence type="ECO:0000313" key="2">
    <source>
        <dbReference type="Proteomes" id="UP001498398"/>
    </source>
</evidence>
<keyword evidence="2" id="KW-1185">Reference proteome</keyword>
<name>A0ABR1JDS1_9AGAR</name>
<evidence type="ECO:0008006" key="3">
    <source>
        <dbReference type="Google" id="ProtNLM"/>
    </source>
</evidence>
<dbReference type="InterPro" id="IPR035992">
    <property type="entry name" value="Ricin_B-like_lectins"/>
</dbReference>
<comment type="caution">
    <text evidence="1">The sequence shown here is derived from an EMBL/GenBank/DDBJ whole genome shotgun (WGS) entry which is preliminary data.</text>
</comment>
<reference evidence="1 2" key="1">
    <citation type="submission" date="2024-01" db="EMBL/GenBank/DDBJ databases">
        <title>A draft genome for the cacao thread blight pathogen Marasmiellus scandens.</title>
        <authorList>
            <person name="Baruah I.K."/>
            <person name="Leung J."/>
            <person name="Bukari Y."/>
            <person name="Amoako-Attah I."/>
            <person name="Meinhardt L.W."/>
            <person name="Bailey B.A."/>
            <person name="Cohen S.P."/>
        </authorList>
    </citation>
    <scope>NUCLEOTIDE SEQUENCE [LARGE SCALE GENOMIC DNA]</scope>
    <source>
        <strain evidence="1 2">GH-19</strain>
    </source>
</reference>